<protein>
    <submittedName>
        <fullName evidence="2">GNAT family N-acetyltransferase</fullName>
    </submittedName>
</protein>
<reference evidence="2 3" key="1">
    <citation type="submission" date="2023-03" db="EMBL/GenBank/DDBJ databases">
        <title>YIM 133296 draft genome.</title>
        <authorList>
            <person name="Xiong L."/>
        </authorList>
    </citation>
    <scope>NUCLEOTIDE SEQUENCE [LARGE SCALE GENOMIC DNA]</scope>
    <source>
        <strain evidence="2 3">YIM 133296</strain>
    </source>
</reference>
<sequence length="334" mass="37014">MRTWSTHVIDPSDEAALRQHWEVGQEAERSRPYEMYWSWDACLAGARHPRTESTSTFISAHDDQGGMVGAGQVLLPMADNLSASYGEVFVLPSHRRRGVGRTVLDALEAYARHHDRRTMAIEAYVPTSGPPTALDFARATGYESALEEEVKTLELRAHQADWDALAAHAAAGHRDYHIETFLDRVPDEALPGYSRLRTAFSADVPVGDLEMQAQTWTPERVREREERHARICRSVVTTVARDATGALVGLSEIGVDTATPWRAEQSGTLVLPEHRGHRLGLALKIANQRALLEAHPTCTTVFTDNAGDNAAMNAINEQVGFRTVERLVVVQKHL</sequence>
<organism evidence="2 3">
    <name type="scientific">Luteipulveratus flavus</name>
    <dbReference type="NCBI Taxonomy" id="3031728"/>
    <lineage>
        <taxon>Bacteria</taxon>
        <taxon>Bacillati</taxon>
        <taxon>Actinomycetota</taxon>
        <taxon>Actinomycetes</taxon>
        <taxon>Micrococcales</taxon>
        <taxon>Dermacoccaceae</taxon>
        <taxon>Luteipulveratus</taxon>
    </lineage>
</organism>
<comment type="caution">
    <text evidence="2">The sequence shown here is derived from an EMBL/GenBank/DDBJ whole genome shotgun (WGS) entry which is preliminary data.</text>
</comment>
<name>A0ABT6C7J8_9MICO</name>
<dbReference type="EMBL" id="JAROAV010000030">
    <property type="protein sequence ID" value="MDF8264918.1"/>
    <property type="molecule type" value="Genomic_DNA"/>
</dbReference>
<gene>
    <name evidence="2" type="ORF">P4R38_11745</name>
</gene>
<dbReference type="PROSITE" id="PS51186">
    <property type="entry name" value="GNAT"/>
    <property type="match status" value="1"/>
</dbReference>
<dbReference type="CDD" id="cd04301">
    <property type="entry name" value="NAT_SF"/>
    <property type="match status" value="1"/>
</dbReference>
<accession>A0ABT6C7J8</accession>
<feature type="domain" description="N-acetyltransferase" evidence="1">
    <location>
        <begin position="7"/>
        <end position="168"/>
    </location>
</feature>
<evidence type="ECO:0000259" key="1">
    <source>
        <dbReference type="PROSITE" id="PS51186"/>
    </source>
</evidence>
<dbReference type="SUPFAM" id="SSF55729">
    <property type="entry name" value="Acyl-CoA N-acyltransferases (Nat)"/>
    <property type="match status" value="2"/>
</dbReference>
<evidence type="ECO:0000313" key="2">
    <source>
        <dbReference type="EMBL" id="MDF8264918.1"/>
    </source>
</evidence>
<dbReference type="Pfam" id="PF00583">
    <property type="entry name" value="Acetyltransf_1"/>
    <property type="match status" value="1"/>
</dbReference>
<evidence type="ECO:0000313" key="3">
    <source>
        <dbReference type="Proteomes" id="UP001528912"/>
    </source>
</evidence>
<dbReference type="InterPro" id="IPR016181">
    <property type="entry name" value="Acyl_CoA_acyltransferase"/>
</dbReference>
<dbReference type="Proteomes" id="UP001528912">
    <property type="component" value="Unassembled WGS sequence"/>
</dbReference>
<dbReference type="RefSeq" id="WP_277192307.1">
    <property type="nucleotide sequence ID" value="NZ_JAROAV010000030.1"/>
</dbReference>
<keyword evidence="3" id="KW-1185">Reference proteome</keyword>
<dbReference type="InterPro" id="IPR000182">
    <property type="entry name" value="GNAT_dom"/>
</dbReference>
<proteinExistence type="predicted"/>
<dbReference type="PANTHER" id="PTHR43072">
    <property type="entry name" value="N-ACETYLTRANSFERASE"/>
    <property type="match status" value="1"/>
</dbReference>
<dbReference type="Gene3D" id="3.40.630.30">
    <property type="match status" value="1"/>
</dbReference>